<evidence type="ECO:0000256" key="10">
    <source>
        <dbReference type="RuleBase" id="RU363003"/>
    </source>
</evidence>
<protein>
    <recommendedName>
        <fullName evidence="4 10">D-3-phosphoglycerate dehydrogenase</fullName>
        <ecNumber evidence="10">1.1.1.95</ecNumber>
    </recommendedName>
</protein>
<evidence type="ECO:0000256" key="6">
    <source>
        <dbReference type="ARBA" id="ARBA00023027"/>
    </source>
</evidence>
<dbReference type="KEGG" id="anh:A6F65_01075"/>
<evidence type="ECO:0000256" key="5">
    <source>
        <dbReference type="ARBA" id="ARBA00023002"/>
    </source>
</evidence>
<dbReference type="GO" id="GO:0051287">
    <property type="term" value="F:NAD binding"/>
    <property type="evidence" value="ECO:0007669"/>
    <property type="project" value="UniProtKB-UniRule"/>
</dbReference>
<evidence type="ECO:0000256" key="1">
    <source>
        <dbReference type="ARBA" id="ARBA00003800"/>
    </source>
</evidence>
<evidence type="ECO:0000256" key="4">
    <source>
        <dbReference type="ARBA" id="ARBA00021582"/>
    </source>
</evidence>
<dbReference type="Pfam" id="PF02826">
    <property type="entry name" value="2-Hacid_dh_C"/>
    <property type="match status" value="1"/>
</dbReference>
<proteinExistence type="inferred from homology"/>
<name>A0A1C7D7D4_9SPHN</name>
<evidence type="ECO:0000313" key="16">
    <source>
        <dbReference type="Proteomes" id="UP000092698"/>
    </source>
</evidence>
<dbReference type="InterPro" id="IPR006140">
    <property type="entry name" value="D-isomer_DH_NAD-bd"/>
</dbReference>
<feature type="domain" description="D-isomer specific 2-hydroxyacid dehydrogenase catalytic" evidence="11">
    <location>
        <begin position="6"/>
        <end position="314"/>
    </location>
</feature>
<dbReference type="PANTHER" id="PTHR42789:SF1">
    <property type="entry name" value="D-ISOMER SPECIFIC 2-HYDROXYACID DEHYDROGENASE FAMILY PROTEIN (AFU_ORTHOLOGUE AFUA_6G10090)"/>
    <property type="match status" value="1"/>
</dbReference>
<keyword evidence="6 10" id="KW-0520">NAD</keyword>
<sequence length="527" mass="55925">MTKPKVLISDKMDPNAARIFEERGCDVDVITGETPEELKARIGEYDGLAIRSSTTVTQEILDAATNLKVIGRAGIGVDNVDIPYASGKGVVVMNTPFGNSITTAEHAIAMMMALARQIPQADARTQKGEWPKKDFMGIEVTGKTLGLIGAGNIGSIVASRALGLKMKVIAFDPFLTEERAVEIGVEKVDLDTLLARADFITLHTPLTDETRNILSAENLAKTKQGVRIVNCARGGLIDEAALAEKLESGHVAGAALDVFQTEPAKESPLFGLPNFICTPHLGASTTEAQVNVALQVAEQMADYLVNGGVTNALNMPSLSAEEAPKLRPYMGLAENLGSLVGQLAHGNLTRISIEREGAAAGLSGKPIEGAVLAGLMRQYSDTVNMVNAPYLAKERGLDIRSIRHEKEGVYNTLLRVTVGTEDGDRSVAGTLFGAEAPRLVEIFGVRIEAELEGHMLYIVNEDAPGFIGRIGSLLGDNGINIGTFHLGRRTSGGEAVLLLSVDQAIPADVVKKACALQGVKVVKPLSF</sequence>
<feature type="domain" description="D-3-phosphoglycerate dehydrogenase ASB" evidence="14">
    <location>
        <begin position="325"/>
        <end position="442"/>
    </location>
</feature>
<dbReference type="InterPro" id="IPR006139">
    <property type="entry name" value="D-isomer_2_OHA_DH_cat_dom"/>
</dbReference>
<comment type="pathway">
    <text evidence="2 10">Amino-acid biosynthesis; L-serine biosynthesis; L-serine from 3-phospho-D-glycerate: step 1/3.</text>
</comment>
<keyword evidence="5 10" id="KW-0560">Oxidoreductase</keyword>
<evidence type="ECO:0000259" key="14">
    <source>
        <dbReference type="Pfam" id="PF19304"/>
    </source>
</evidence>
<dbReference type="NCBIfam" id="TIGR01327">
    <property type="entry name" value="PGDH"/>
    <property type="match status" value="1"/>
</dbReference>
<organism evidence="15 16">
    <name type="scientific">Paraurantiacibacter namhicola</name>
    <dbReference type="NCBI Taxonomy" id="645517"/>
    <lineage>
        <taxon>Bacteria</taxon>
        <taxon>Pseudomonadati</taxon>
        <taxon>Pseudomonadota</taxon>
        <taxon>Alphaproteobacteria</taxon>
        <taxon>Sphingomonadales</taxon>
        <taxon>Erythrobacteraceae</taxon>
        <taxon>Paraurantiacibacter</taxon>
    </lineage>
</organism>
<dbReference type="Gene3D" id="3.30.1330.90">
    <property type="entry name" value="D-3-phosphoglycerate dehydrogenase, domain 3"/>
    <property type="match status" value="1"/>
</dbReference>
<evidence type="ECO:0000259" key="13">
    <source>
        <dbReference type="Pfam" id="PF02826"/>
    </source>
</evidence>
<keyword evidence="16" id="KW-1185">Reference proteome</keyword>
<dbReference type="SUPFAM" id="SSF51735">
    <property type="entry name" value="NAD(P)-binding Rossmann-fold domains"/>
    <property type="match status" value="1"/>
</dbReference>
<comment type="similarity">
    <text evidence="3 10">Belongs to the D-isomer specific 2-hydroxyacid dehydrogenase family.</text>
</comment>
<reference evidence="15 16" key="1">
    <citation type="submission" date="2016-07" db="EMBL/GenBank/DDBJ databases">
        <title>Complete genome sequence of Altererythrobacter namhicola JCM 16345T, containing esterase-encoding genes.</title>
        <authorList>
            <person name="Cheng H."/>
            <person name="Wu Y.-H."/>
            <person name="Jian S.-L."/>
            <person name="Huo Y.-Y."/>
            <person name="Wang C.-S."/>
            <person name="Xu X.-W."/>
        </authorList>
    </citation>
    <scope>NUCLEOTIDE SEQUENCE [LARGE SCALE GENOMIC DNA]</scope>
    <source>
        <strain evidence="15 16">JCM 16345</strain>
    </source>
</reference>
<dbReference type="GO" id="GO:0004617">
    <property type="term" value="F:phosphoglycerate dehydrogenase activity"/>
    <property type="evidence" value="ECO:0007669"/>
    <property type="project" value="UniProtKB-UniRule"/>
</dbReference>
<dbReference type="PANTHER" id="PTHR42789">
    <property type="entry name" value="D-ISOMER SPECIFIC 2-HYDROXYACID DEHYDROGENASE FAMILY PROTEIN (AFU_ORTHOLOGUE AFUA_6G10090)"/>
    <property type="match status" value="1"/>
</dbReference>
<dbReference type="InterPro" id="IPR006236">
    <property type="entry name" value="PGDH"/>
</dbReference>
<dbReference type="Pfam" id="PF01842">
    <property type="entry name" value="ACT"/>
    <property type="match status" value="1"/>
</dbReference>
<dbReference type="InterPro" id="IPR002912">
    <property type="entry name" value="ACT_dom"/>
</dbReference>
<dbReference type="UniPathway" id="UPA00135">
    <property type="reaction ID" value="UER00196"/>
</dbReference>
<dbReference type="Pfam" id="PF00389">
    <property type="entry name" value="2-Hacid_dh"/>
    <property type="match status" value="1"/>
</dbReference>
<dbReference type="InterPro" id="IPR045865">
    <property type="entry name" value="ACT-like_dom_sf"/>
</dbReference>
<dbReference type="PATRIC" id="fig|645517.4.peg.1070"/>
<dbReference type="InterPro" id="IPR050857">
    <property type="entry name" value="D-2-hydroxyacid_DH"/>
</dbReference>
<dbReference type="InterPro" id="IPR036291">
    <property type="entry name" value="NAD(P)-bd_dom_sf"/>
</dbReference>
<accession>A0A1C7D7D4</accession>
<feature type="domain" description="D-isomer specific 2-hydroxyacid dehydrogenase NAD-binding" evidence="13">
    <location>
        <begin position="108"/>
        <end position="282"/>
    </location>
</feature>
<dbReference type="CDD" id="cd04902">
    <property type="entry name" value="ACT_3PGDH-xct"/>
    <property type="match status" value="1"/>
</dbReference>
<comment type="catalytic activity">
    <reaction evidence="9 10">
        <text>(2R)-3-phosphoglycerate + NAD(+) = 3-phosphooxypyruvate + NADH + H(+)</text>
        <dbReference type="Rhea" id="RHEA:12641"/>
        <dbReference type="ChEBI" id="CHEBI:15378"/>
        <dbReference type="ChEBI" id="CHEBI:18110"/>
        <dbReference type="ChEBI" id="CHEBI:57540"/>
        <dbReference type="ChEBI" id="CHEBI:57945"/>
        <dbReference type="ChEBI" id="CHEBI:58272"/>
        <dbReference type="EC" id="1.1.1.95"/>
    </reaction>
</comment>
<dbReference type="AlphaFoldDB" id="A0A1C7D7D4"/>
<dbReference type="EC" id="1.1.1.95" evidence="10"/>
<dbReference type="FunFam" id="3.40.50.720:FF:000021">
    <property type="entry name" value="D-3-phosphoglycerate dehydrogenase"/>
    <property type="match status" value="1"/>
</dbReference>
<evidence type="ECO:0000259" key="12">
    <source>
        <dbReference type="Pfam" id="PF01842"/>
    </source>
</evidence>
<keyword evidence="10" id="KW-0028">Amino-acid biosynthesis</keyword>
<dbReference type="PROSITE" id="PS00671">
    <property type="entry name" value="D_2_HYDROXYACID_DH_3"/>
    <property type="match status" value="1"/>
</dbReference>
<evidence type="ECO:0000256" key="3">
    <source>
        <dbReference type="ARBA" id="ARBA00005854"/>
    </source>
</evidence>
<evidence type="ECO:0000256" key="2">
    <source>
        <dbReference type="ARBA" id="ARBA00005216"/>
    </source>
</evidence>
<dbReference type="FunFam" id="3.30.1330.90:FF:000003">
    <property type="entry name" value="D-3-phosphoglycerate dehydrogenase"/>
    <property type="match status" value="1"/>
</dbReference>
<dbReference type="Pfam" id="PF19304">
    <property type="entry name" value="PGDH_inter"/>
    <property type="match status" value="1"/>
</dbReference>
<evidence type="ECO:0000313" key="15">
    <source>
        <dbReference type="EMBL" id="ANU07384.1"/>
    </source>
</evidence>
<comment type="function">
    <text evidence="1">Catalyzes the reversible oxidation of 3-phospho-D-glycerate to 3-phosphonooxypyruvate, the first step of the phosphorylated L-serine biosynthesis pathway. Also catalyzes the reversible oxidation of 2-hydroxyglutarate to 2-oxoglutarate.</text>
</comment>
<dbReference type="STRING" id="645517.A6F65_01075"/>
<evidence type="ECO:0000256" key="9">
    <source>
        <dbReference type="ARBA" id="ARBA00048731"/>
    </source>
</evidence>
<gene>
    <name evidence="15" type="primary">serA</name>
    <name evidence="15" type="ORF">A6F65_01075</name>
</gene>
<dbReference type="Proteomes" id="UP000092698">
    <property type="component" value="Chromosome"/>
</dbReference>
<dbReference type="OrthoDB" id="9793626at2"/>
<dbReference type="SUPFAM" id="SSF52283">
    <property type="entry name" value="Formate/glycerate dehydrogenase catalytic domain-like"/>
    <property type="match status" value="1"/>
</dbReference>
<dbReference type="RefSeq" id="WP_067786579.1">
    <property type="nucleotide sequence ID" value="NZ_CP016545.1"/>
</dbReference>
<dbReference type="CDD" id="cd12173">
    <property type="entry name" value="PGDH_4"/>
    <property type="match status" value="1"/>
</dbReference>
<evidence type="ECO:0000256" key="8">
    <source>
        <dbReference type="ARBA" id="ARBA00048126"/>
    </source>
</evidence>
<dbReference type="GO" id="GO:0006564">
    <property type="term" value="P:L-serine biosynthetic process"/>
    <property type="evidence" value="ECO:0007669"/>
    <property type="project" value="UniProtKB-UniRule"/>
</dbReference>
<evidence type="ECO:0000256" key="7">
    <source>
        <dbReference type="ARBA" id="ARBA00023299"/>
    </source>
</evidence>
<dbReference type="Gene3D" id="3.40.50.720">
    <property type="entry name" value="NAD(P)-binding Rossmann-like Domain"/>
    <property type="match status" value="2"/>
</dbReference>
<dbReference type="InterPro" id="IPR045626">
    <property type="entry name" value="PGDH_ASB_dom"/>
</dbReference>
<dbReference type="Gene3D" id="3.30.70.260">
    <property type="match status" value="1"/>
</dbReference>
<dbReference type="InterPro" id="IPR029009">
    <property type="entry name" value="ASB_dom_sf"/>
</dbReference>
<keyword evidence="7 10" id="KW-0718">Serine biosynthesis</keyword>
<evidence type="ECO:0000259" key="11">
    <source>
        <dbReference type="Pfam" id="PF00389"/>
    </source>
</evidence>
<dbReference type="PROSITE" id="PS00670">
    <property type="entry name" value="D_2_HYDROXYACID_DH_2"/>
    <property type="match status" value="1"/>
</dbReference>
<dbReference type="SUPFAM" id="SSF143548">
    <property type="entry name" value="Serine metabolism enzymes domain"/>
    <property type="match status" value="1"/>
</dbReference>
<dbReference type="SUPFAM" id="SSF55021">
    <property type="entry name" value="ACT-like"/>
    <property type="match status" value="1"/>
</dbReference>
<comment type="catalytic activity">
    <reaction evidence="8">
        <text>(R)-2-hydroxyglutarate + NAD(+) = 2-oxoglutarate + NADH + H(+)</text>
        <dbReference type="Rhea" id="RHEA:49612"/>
        <dbReference type="ChEBI" id="CHEBI:15378"/>
        <dbReference type="ChEBI" id="CHEBI:15801"/>
        <dbReference type="ChEBI" id="CHEBI:16810"/>
        <dbReference type="ChEBI" id="CHEBI:57540"/>
        <dbReference type="ChEBI" id="CHEBI:57945"/>
        <dbReference type="EC" id="1.1.1.399"/>
    </reaction>
</comment>
<dbReference type="EMBL" id="CP016545">
    <property type="protein sequence ID" value="ANU07384.1"/>
    <property type="molecule type" value="Genomic_DNA"/>
</dbReference>
<dbReference type="InterPro" id="IPR029753">
    <property type="entry name" value="D-isomer_DH_CS"/>
</dbReference>
<feature type="domain" description="ACT" evidence="12">
    <location>
        <begin position="454"/>
        <end position="515"/>
    </location>
</feature>